<dbReference type="AlphaFoldDB" id="A0A3M7MDJ3"/>
<evidence type="ECO:0000313" key="5">
    <source>
        <dbReference type="Proteomes" id="UP000265663"/>
    </source>
</evidence>
<comment type="similarity">
    <text evidence="1">Belongs to the caleosin family.</text>
</comment>
<keyword evidence="3" id="KW-1133">Transmembrane helix</keyword>
<proteinExistence type="inferred from homology"/>
<sequence length="318" mass="35857">MAICINIFSAKATFNFTGNKPAISGLRSAEVVEGERGEDEREQGRSTAAATANSTLVGEEGDSSAPIRTINWLAGVGDICNGEARGGEGEGGEYEYRKADSLRAFSSGYQMAQRQSAHAYATSKPAKPNNHHQPDAANTRRSALRRHCDFWDTNNDGIIYPWDIYHGFRKLGFNLFLCLWAAVTMAFCSSYSTQTSLLPHPFFAIYLDNITRNRHGSTTGAYDLDAELDTRRFDMIFEKYAEGEEFLTWRTMYGVWRGQCCANDWFGWFAGGLEWIAAYVLLWPQDGKMYKDEIRGIYDGTIFWKIAEAREAAQRKRQ</sequence>
<dbReference type="GO" id="GO:0005509">
    <property type="term" value="F:calcium ion binding"/>
    <property type="evidence" value="ECO:0007669"/>
    <property type="project" value="TreeGrafter"/>
</dbReference>
<gene>
    <name evidence="4" type="ORF">GMOD_00007526</name>
</gene>
<protein>
    <submittedName>
        <fullName evidence="4">Caleosin domain containing</fullName>
    </submittedName>
</protein>
<dbReference type="PANTHER" id="PTHR31495">
    <property type="entry name" value="PEROXYGENASE 3-RELATED"/>
    <property type="match status" value="1"/>
</dbReference>
<evidence type="ECO:0000256" key="2">
    <source>
        <dbReference type="SAM" id="MobiDB-lite"/>
    </source>
</evidence>
<dbReference type="OrthoDB" id="640742at2759"/>
<feature type="compositionally biased region" description="Polar residues" evidence="2">
    <location>
        <begin position="45"/>
        <end position="56"/>
    </location>
</feature>
<evidence type="ECO:0000256" key="1">
    <source>
        <dbReference type="ARBA" id="ARBA00006765"/>
    </source>
</evidence>
<dbReference type="PANTHER" id="PTHR31495:SF0">
    <property type="entry name" value="BINDING PROTEIN CALEOSIN, PUTATIVE (AFU_ORTHOLOGUE AFUA_5G13750)-RELATED"/>
    <property type="match status" value="1"/>
</dbReference>
<accession>A0A3M7MDJ3</accession>
<keyword evidence="3" id="KW-0812">Transmembrane</keyword>
<reference evidence="4 5" key="1">
    <citation type="journal article" date="2014" name="PLoS ONE">
        <title>De novo Genome Assembly of the Fungal Plant Pathogen Pyrenophora semeniperda.</title>
        <authorList>
            <person name="Soliai M.M."/>
            <person name="Meyer S.E."/>
            <person name="Udall J.A."/>
            <person name="Elzinga D.E."/>
            <person name="Hermansen R.A."/>
            <person name="Bodily P.M."/>
            <person name="Hart A.A."/>
            <person name="Coleman C.E."/>
        </authorList>
    </citation>
    <scope>NUCLEOTIDE SEQUENCE [LARGE SCALE GENOMIC DNA]</scope>
    <source>
        <strain evidence="4 5">CCB06</strain>
        <tissue evidence="4">Mycelium</tissue>
    </source>
</reference>
<feature type="region of interest" description="Disordered" evidence="2">
    <location>
        <begin position="116"/>
        <end position="139"/>
    </location>
</feature>
<evidence type="ECO:0000313" key="4">
    <source>
        <dbReference type="EMBL" id="RMZ72528.1"/>
    </source>
</evidence>
<feature type="compositionally biased region" description="Basic and acidic residues" evidence="2">
    <location>
        <begin position="34"/>
        <end position="44"/>
    </location>
</feature>
<feature type="region of interest" description="Disordered" evidence="2">
    <location>
        <begin position="34"/>
        <end position="62"/>
    </location>
</feature>
<feature type="transmembrane region" description="Helical" evidence="3">
    <location>
        <begin position="265"/>
        <end position="283"/>
    </location>
</feature>
<keyword evidence="3" id="KW-0472">Membrane</keyword>
<dbReference type="EMBL" id="KE747833">
    <property type="protein sequence ID" value="RMZ72528.1"/>
    <property type="molecule type" value="Genomic_DNA"/>
</dbReference>
<organism evidence="4 5">
    <name type="scientific">Pyrenophora seminiperda CCB06</name>
    <dbReference type="NCBI Taxonomy" id="1302712"/>
    <lineage>
        <taxon>Eukaryota</taxon>
        <taxon>Fungi</taxon>
        <taxon>Dikarya</taxon>
        <taxon>Ascomycota</taxon>
        <taxon>Pezizomycotina</taxon>
        <taxon>Dothideomycetes</taxon>
        <taxon>Pleosporomycetidae</taxon>
        <taxon>Pleosporales</taxon>
        <taxon>Pleosporineae</taxon>
        <taxon>Pleosporaceae</taxon>
        <taxon>Pyrenophora</taxon>
    </lineage>
</organism>
<keyword evidence="5" id="KW-1185">Reference proteome</keyword>
<feature type="transmembrane region" description="Helical" evidence="3">
    <location>
        <begin position="171"/>
        <end position="192"/>
    </location>
</feature>
<evidence type="ECO:0000256" key="3">
    <source>
        <dbReference type="SAM" id="Phobius"/>
    </source>
</evidence>
<dbReference type="GO" id="GO:0004497">
    <property type="term" value="F:monooxygenase activity"/>
    <property type="evidence" value="ECO:0007669"/>
    <property type="project" value="TreeGrafter"/>
</dbReference>
<name>A0A3M7MDJ3_9PLEO</name>
<dbReference type="Proteomes" id="UP000265663">
    <property type="component" value="Unassembled WGS sequence"/>
</dbReference>
<dbReference type="InterPro" id="IPR007736">
    <property type="entry name" value="Caleosin-related"/>
</dbReference>
<dbReference type="Pfam" id="PF05042">
    <property type="entry name" value="Caleosin"/>
    <property type="match status" value="1"/>
</dbReference>